<dbReference type="AlphaFoldDB" id="A0A964V0Z1"/>
<evidence type="ECO:0008006" key="3">
    <source>
        <dbReference type="Google" id="ProtNLM"/>
    </source>
</evidence>
<evidence type="ECO:0000313" key="2">
    <source>
        <dbReference type="Proteomes" id="UP000713222"/>
    </source>
</evidence>
<gene>
    <name evidence="1" type="ORF">EBV32_04010</name>
</gene>
<evidence type="ECO:0000313" key="1">
    <source>
        <dbReference type="EMBL" id="NBN88237.1"/>
    </source>
</evidence>
<sequence>MSNNVHILQLAEYQQPTIQESKRDAWVEFGEDNNYFNYLIDRYTKSTTNSAIINNVSRLIYGKGLSALDASKKPNEYAQMMTLFSPECLRKMVFDRKLFGQFAIQVHYNDKHDKILKVYHIPVNLLRAEKCNEKGEITGYYYSDNWEDVRKFQPTRFSAFGYSQDKIEIMFVKPYGVGMKYYSYCDYQGAIPYCVLEEEISDYLINEVQNGFSGTKVVNFNNGVPSEEQQDLISQKVLSKLTGSKGQKVIVAFNLNAESKTTVDDIPLNDAPDHYTYLSEECLRKIMLGHNVTSPLLFGIASSNGFSSNADELQNSFILFNNMVIKPFQDEIIEAFDRILAFNGIALKLFFRTLKPLEFTDLENATTEEQVTEETGADTTNLKTNKLEAILSEFGEYPNKEWLLIDSAPVDYDLDEEENTRLKGEKSLFTKLIELVSSGVAFPNARSEQDQIINGVKFITRYVYEGEDGGKSGKSREFCTLMKRMGKIYRKEDIMRMNESVVNSGFGPEGADTYDIWFYKGGPNCHHRWNKQVYAQFDAQFGIDIYSPNAKQIAVRKAESLGYYIKNDSLVSQRPIDMENRGYLNPR</sequence>
<reference evidence="1" key="1">
    <citation type="submission" date="2018-10" db="EMBL/GenBank/DDBJ databases">
        <title>Iterative Subtractive Binning of Freshwater Chronoseries Metagenomes Recovers Nearly Complete Genomes from over Four Hundred Novel Species.</title>
        <authorList>
            <person name="Rodriguez-R L.M."/>
            <person name="Tsementzi D."/>
            <person name="Luo C."/>
            <person name="Konstantinidis K.T."/>
        </authorList>
    </citation>
    <scope>NUCLEOTIDE SEQUENCE</scope>
    <source>
        <strain evidence="1">WB7_6_001</strain>
    </source>
</reference>
<comment type="caution">
    <text evidence="1">The sequence shown here is derived from an EMBL/GenBank/DDBJ whole genome shotgun (WGS) entry which is preliminary data.</text>
</comment>
<organism evidence="1 2">
    <name type="scientific">Candidatus Fonsibacter lacus</name>
    <dbReference type="NCBI Taxonomy" id="2576439"/>
    <lineage>
        <taxon>Bacteria</taxon>
        <taxon>Pseudomonadati</taxon>
        <taxon>Pseudomonadota</taxon>
        <taxon>Alphaproteobacteria</taxon>
        <taxon>Candidatus Pelagibacterales</taxon>
        <taxon>Candidatus Pelagibacterales incertae sedis</taxon>
        <taxon>Candidatus Fonsibacter</taxon>
    </lineage>
</organism>
<dbReference type="EMBL" id="RGET01000072">
    <property type="protein sequence ID" value="NBN88237.1"/>
    <property type="molecule type" value="Genomic_DNA"/>
</dbReference>
<protein>
    <recommendedName>
        <fullName evidence="3">Phage portal protein</fullName>
    </recommendedName>
</protein>
<name>A0A964V0Z1_9PROT</name>
<accession>A0A964V0Z1</accession>
<dbReference type="Proteomes" id="UP000713222">
    <property type="component" value="Unassembled WGS sequence"/>
</dbReference>
<proteinExistence type="predicted"/>